<feature type="region of interest" description="Disordered" evidence="1">
    <location>
        <begin position="44"/>
        <end position="140"/>
    </location>
</feature>
<evidence type="ECO:0000256" key="2">
    <source>
        <dbReference type="SAM" id="Phobius"/>
    </source>
</evidence>
<reference evidence="3 4" key="1">
    <citation type="submission" date="2023-07" db="EMBL/GenBank/DDBJ databases">
        <title>Sorghum-associated microbial communities from plants grown in Nebraska, USA.</title>
        <authorList>
            <person name="Schachtman D."/>
        </authorList>
    </citation>
    <scope>NUCLEOTIDE SEQUENCE [LARGE SCALE GENOMIC DNA]</scope>
    <source>
        <strain evidence="3 4">DS1730</strain>
    </source>
</reference>
<evidence type="ECO:0000313" key="3">
    <source>
        <dbReference type="EMBL" id="MDR6432445.1"/>
    </source>
</evidence>
<keyword evidence="2" id="KW-1133">Transmembrane helix</keyword>
<evidence type="ECO:0000256" key="1">
    <source>
        <dbReference type="SAM" id="MobiDB-lite"/>
    </source>
</evidence>
<gene>
    <name evidence="3" type="ORF">J2782_002180</name>
</gene>
<evidence type="ECO:0008006" key="5">
    <source>
        <dbReference type="Google" id="ProtNLM"/>
    </source>
</evidence>
<dbReference type="Proteomes" id="UP001184614">
    <property type="component" value="Unassembled WGS sequence"/>
</dbReference>
<accession>A0ABU1M8S2</accession>
<feature type="transmembrane region" description="Helical" evidence="2">
    <location>
        <begin position="143"/>
        <end position="165"/>
    </location>
</feature>
<protein>
    <recommendedName>
        <fullName evidence="5">Biotin transporter BioY</fullName>
    </recommendedName>
</protein>
<dbReference type="RefSeq" id="WP_310012217.1">
    <property type="nucleotide sequence ID" value="NZ_JAVDQT010000002.1"/>
</dbReference>
<keyword evidence="4" id="KW-1185">Reference proteome</keyword>
<dbReference type="EMBL" id="JAVDQT010000002">
    <property type="protein sequence ID" value="MDR6432445.1"/>
    <property type="molecule type" value="Genomic_DNA"/>
</dbReference>
<evidence type="ECO:0000313" key="4">
    <source>
        <dbReference type="Proteomes" id="UP001184614"/>
    </source>
</evidence>
<keyword evidence="2" id="KW-0812">Transmembrane</keyword>
<name>A0ABU1M8S2_9HYPH</name>
<organism evidence="3 4">
    <name type="scientific">Brucella pseudogrignonensis</name>
    <dbReference type="NCBI Taxonomy" id="419475"/>
    <lineage>
        <taxon>Bacteria</taxon>
        <taxon>Pseudomonadati</taxon>
        <taxon>Pseudomonadota</taxon>
        <taxon>Alphaproteobacteria</taxon>
        <taxon>Hyphomicrobiales</taxon>
        <taxon>Brucellaceae</taxon>
        <taxon>Brucella/Ochrobactrum group</taxon>
        <taxon>Brucella</taxon>
    </lineage>
</organism>
<proteinExistence type="predicted"/>
<keyword evidence="2" id="KW-0472">Membrane</keyword>
<sequence length="345" mass="37266">MESIERAIRNAFAKSDAHSPATRQRIYEAAWGAHERALVANTALSEEQKRQRREKVKDAISGIESEFKSTQAASDRRGPSLGSPEFADPVLGDSSFETGPALDRADIRSDPKKKKRGSARSETASDYDAGVSRKDRKKKRRSPLISVGVPVLVIVVLGLIGFSLYNSFADFTRGNGSSPLLTENNMAPIKEGEDPEGRNWINIFTPADVTRMSVQGGAKADIMREGTNSFVRVQSNGVNDTVTFDVGEGVLNQLAGKKATFDIVARSDDGKTTQMSVNCDFAGLGDCGRRRYDVRDSVGDFLFDQEFQAGQSAGRGGKIMINSDLSGSGKAVDIFAIRVTTAAAE</sequence>
<comment type="caution">
    <text evidence="3">The sequence shown here is derived from an EMBL/GenBank/DDBJ whole genome shotgun (WGS) entry which is preliminary data.</text>
</comment>
<feature type="region of interest" description="Disordered" evidence="1">
    <location>
        <begin position="1"/>
        <end position="20"/>
    </location>
</feature>